<sequence length="295" mass="32835">MKLIKLNIETFLIFLRGLFMGSADIIPGVSGGTIALITGIYERLVHAISRINFKFVLYLFKGDFKRFKQSLVEEIDFALFIPLLLGIGIAVLTMSKVISFLLVTYPAATFAFFFGLILASAIFVYKHVDELNLKNIVFLIIGFVFAIIFVGLNPIQANHSLPIIFISGAIAICAMILPGISGAFMLLLLNQYEYMINVLNHMQFVEIITFCLGALIGILSFSRFLNYLLTNHKSVTMAFLVGLMIGTLRLPYEKIAFSTESPIVIVVVAVIGFILVLLLERQFEQKPLPGATKHK</sequence>
<evidence type="ECO:0000313" key="2">
    <source>
        <dbReference type="EMBL" id="PAV03550.1"/>
    </source>
</evidence>
<keyword evidence="1" id="KW-0812">Transmembrane</keyword>
<evidence type="ECO:0000256" key="1">
    <source>
        <dbReference type="SAM" id="Phobius"/>
    </source>
</evidence>
<feature type="transmembrane region" description="Helical" evidence="1">
    <location>
        <begin position="100"/>
        <end position="124"/>
    </location>
</feature>
<feature type="transmembrane region" description="Helical" evidence="1">
    <location>
        <begin position="136"/>
        <end position="155"/>
    </location>
</feature>
<proteinExistence type="predicted"/>
<name>A0A2A2H2K4_METBR</name>
<protein>
    <recommendedName>
        <fullName evidence="4">DUF368 domain-containing protein</fullName>
    </recommendedName>
</protein>
<feature type="transmembrane region" description="Helical" evidence="1">
    <location>
        <begin position="201"/>
        <end position="222"/>
    </location>
</feature>
<dbReference type="PANTHER" id="PTHR37308:SF1">
    <property type="entry name" value="POLYPRENYL-PHOSPHATE TRANSPORTER"/>
    <property type="match status" value="1"/>
</dbReference>
<dbReference type="InterPro" id="IPR007163">
    <property type="entry name" value="VCA0040-like"/>
</dbReference>
<comment type="caution">
    <text evidence="2">The sequence shown here is derived from an EMBL/GenBank/DDBJ whole genome shotgun (WGS) entry which is preliminary data.</text>
</comment>
<reference evidence="2 3" key="1">
    <citation type="journal article" date="2017" name="BMC Genomics">
        <title>Genomic analysis of methanogenic archaea reveals a shift towards energy conservation.</title>
        <authorList>
            <person name="Gilmore S.P."/>
            <person name="Henske J.K."/>
            <person name="Sexton J.A."/>
            <person name="Solomon K.V."/>
            <person name="Seppala S."/>
            <person name="Yoo J.I."/>
            <person name="Huyett L.M."/>
            <person name="Pressman A."/>
            <person name="Cogan J.Z."/>
            <person name="Kivenson V."/>
            <person name="Peng X."/>
            <person name="Tan Y."/>
            <person name="Valentine D.L."/>
            <person name="O'Malley M.A."/>
        </authorList>
    </citation>
    <scope>NUCLEOTIDE SEQUENCE [LARGE SCALE GENOMIC DNA]</scope>
    <source>
        <strain evidence="2 3">M.o.H.</strain>
    </source>
</reference>
<organism evidence="2 3">
    <name type="scientific">Methanobacterium bryantii</name>
    <dbReference type="NCBI Taxonomy" id="2161"/>
    <lineage>
        <taxon>Archaea</taxon>
        <taxon>Methanobacteriati</taxon>
        <taxon>Methanobacteriota</taxon>
        <taxon>Methanomada group</taxon>
        <taxon>Methanobacteria</taxon>
        <taxon>Methanobacteriales</taxon>
        <taxon>Methanobacteriaceae</taxon>
        <taxon>Methanobacterium</taxon>
    </lineage>
</organism>
<dbReference type="Pfam" id="PF04018">
    <property type="entry name" value="VCA0040-like"/>
    <property type="match status" value="1"/>
</dbReference>
<dbReference type="EMBL" id="LMVM01000038">
    <property type="protein sequence ID" value="PAV03550.1"/>
    <property type="molecule type" value="Genomic_DNA"/>
</dbReference>
<feature type="transmembrane region" description="Helical" evidence="1">
    <location>
        <begin position="75"/>
        <end position="94"/>
    </location>
</feature>
<dbReference type="Proteomes" id="UP000217784">
    <property type="component" value="Unassembled WGS sequence"/>
</dbReference>
<keyword evidence="1" id="KW-0472">Membrane</keyword>
<gene>
    <name evidence="2" type="ORF">ASJ80_00935</name>
</gene>
<feature type="transmembrane region" description="Helical" evidence="1">
    <location>
        <begin position="263"/>
        <end position="279"/>
    </location>
</feature>
<dbReference type="AlphaFoldDB" id="A0A2A2H2K4"/>
<accession>A0A2A2H2K4</accession>
<keyword evidence="3" id="KW-1185">Reference proteome</keyword>
<feature type="transmembrane region" description="Helical" evidence="1">
    <location>
        <begin position="234"/>
        <end position="251"/>
    </location>
</feature>
<feature type="transmembrane region" description="Helical" evidence="1">
    <location>
        <begin position="161"/>
        <end position="189"/>
    </location>
</feature>
<keyword evidence="1" id="KW-1133">Transmembrane helix</keyword>
<evidence type="ECO:0008006" key="4">
    <source>
        <dbReference type="Google" id="ProtNLM"/>
    </source>
</evidence>
<dbReference type="PANTHER" id="PTHR37308">
    <property type="entry name" value="INTEGRAL MEMBRANE PROTEIN"/>
    <property type="match status" value="1"/>
</dbReference>
<evidence type="ECO:0000313" key="3">
    <source>
        <dbReference type="Proteomes" id="UP000217784"/>
    </source>
</evidence>